<evidence type="ECO:0000256" key="6">
    <source>
        <dbReference type="ARBA" id="ARBA00022723"/>
    </source>
</evidence>
<dbReference type="GO" id="GO:0008270">
    <property type="term" value="F:zinc ion binding"/>
    <property type="evidence" value="ECO:0007669"/>
    <property type="project" value="InterPro"/>
</dbReference>
<dbReference type="AlphaFoldDB" id="A0A8H6MC81"/>
<dbReference type="PANTHER" id="PTHR46223">
    <property type="entry name" value="HISTONE-LYSINE N-METHYLTRANSFERASE SUV39H"/>
    <property type="match status" value="1"/>
</dbReference>
<feature type="region of interest" description="Disordered" evidence="8">
    <location>
        <begin position="1"/>
        <end position="49"/>
    </location>
</feature>
<organism evidence="11 12">
    <name type="scientific">Ephemerocybe angulata</name>
    <dbReference type="NCBI Taxonomy" id="980116"/>
    <lineage>
        <taxon>Eukaryota</taxon>
        <taxon>Fungi</taxon>
        <taxon>Dikarya</taxon>
        <taxon>Basidiomycota</taxon>
        <taxon>Agaricomycotina</taxon>
        <taxon>Agaricomycetes</taxon>
        <taxon>Agaricomycetidae</taxon>
        <taxon>Agaricales</taxon>
        <taxon>Agaricineae</taxon>
        <taxon>Psathyrellaceae</taxon>
        <taxon>Ephemerocybe</taxon>
    </lineage>
</organism>
<evidence type="ECO:0000259" key="9">
    <source>
        <dbReference type="PROSITE" id="PS50280"/>
    </source>
</evidence>
<keyword evidence="2" id="KW-0158">Chromosome</keyword>
<comment type="subcellular location">
    <subcellularLocation>
        <location evidence="1">Chromosome</location>
    </subcellularLocation>
</comment>
<keyword evidence="4" id="KW-0808">Transferase</keyword>
<feature type="compositionally biased region" description="Polar residues" evidence="8">
    <location>
        <begin position="197"/>
        <end position="213"/>
    </location>
</feature>
<keyword evidence="12" id="KW-1185">Reference proteome</keyword>
<accession>A0A8H6MC81</accession>
<feature type="domain" description="Post-SET" evidence="10">
    <location>
        <begin position="622"/>
        <end position="638"/>
    </location>
</feature>
<name>A0A8H6MC81_9AGAR</name>
<dbReference type="SUPFAM" id="SSF82199">
    <property type="entry name" value="SET domain"/>
    <property type="match status" value="1"/>
</dbReference>
<dbReference type="GO" id="GO:0042054">
    <property type="term" value="F:histone methyltransferase activity"/>
    <property type="evidence" value="ECO:0007669"/>
    <property type="project" value="InterPro"/>
</dbReference>
<feature type="compositionally biased region" description="Polar residues" evidence="8">
    <location>
        <begin position="249"/>
        <end position="273"/>
    </location>
</feature>
<dbReference type="PROSITE" id="PS50868">
    <property type="entry name" value="POST_SET"/>
    <property type="match status" value="1"/>
</dbReference>
<dbReference type="Pfam" id="PF00856">
    <property type="entry name" value="SET"/>
    <property type="match status" value="1"/>
</dbReference>
<comment type="caution">
    <text evidence="11">The sequence shown here is derived from an EMBL/GenBank/DDBJ whole genome shotgun (WGS) entry which is preliminary data.</text>
</comment>
<evidence type="ECO:0000259" key="10">
    <source>
        <dbReference type="PROSITE" id="PS50868"/>
    </source>
</evidence>
<dbReference type="GO" id="GO:0005694">
    <property type="term" value="C:chromosome"/>
    <property type="evidence" value="ECO:0007669"/>
    <property type="project" value="UniProtKB-SubCell"/>
</dbReference>
<dbReference type="InterPro" id="IPR007728">
    <property type="entry name" value="Pre-SET_dom"/>
</dbReference>
<evidence type="ECO:0000256" key="3">
    <source>
        <dbReference type="ARBA" id="ARBA00022603"/>
    </source>
</evidence>
<gene>
    <name evidence="11" type="ORF">DFP72DRAFT_1060296</name>
</gene>
<dbReference type="PANTHER" id="PTHR46223:SF3">
    <property type="entry name" value="HISTONE-LYSINE N-METHYLTRANSFERASE SET-23"/>
    <property type="match status" value="1"/>
</dbReference>
<dbReference type="InterPro" id="IPR003616">
    <property type="entry name" value="Post-SET_dom"/>
</dbReference>
<dbReference type="SMART" id="SM00317">
    <property type="entry name" value="SET"/>
    <property type="match status" value="1"/>
</dbReference>
<evidence type="ECO:0000256" key="2">
    <source>
        <dbReference type="ARBA" id="ARBA00022454"/>
    </source>
</evidence>
<reference evidence="11 12" key="1">
    <citation type="submission" date="2020-07" db="EMBL/GenBank/DDBJ databases">
        <title>Comparative genomics of pyrophilous fungi reveals a link between fire events and developmental genes.</title>
        <authorList>
            <consortium name="DOE Joint Genome Institute"/>
            <person name="Steindorff A.S."/>
            <person name="Carver A."/>
            <person name="Calhoun S."/>
            <person name="Stillman K."/>
            <person name="Liu H."/>
            <person name="Lipzen A."/>
            <person name="Pangilinan J."/>
            <person name="Labutti K."/>
            <person name="Bruns T.D."/>
            <person name="Grigoriev I.V."/>
        </authorList>
    </citation>
    <scope>NUCLEOTIDE SEQUENCE [LARGE SCALE GENOMIC DNA]</scope>
    <source>
        <strain evidence="11 12">CBS 144469</strain>
    </source>
</reference>
<dbReference type="OrthoDB" id="308383at2759"/>
<feature type="domain" description="SET" evidence="9">
    <location>
        <begin position="461"/>
        <end position="589"/>
    </location>
</feature>
<dbReference type="InterPro" id="IPR046341">
    <property type="entry name" value="SET_dom_sf"/>
</dbReference>
<keyword evidence="6" id="KW-0479">Metal-binding</keyword>
<evidence type="ECO:0000256" key="7">
    <source>
        <dbReference type="ARBA" id="ARBA00022833"/>
    </source>
</evidence>
<evidence type="ECO:0008006" key="13">
    <source>
        <dbReference type="Google" id="ProtNLM"/>
    </source>
</evidence>
<feature type="compositionally biased region" description="Basic and acidic residues" evidence="8">
    <location>
        <begin position="11"/>
        <end position="21"/>
    </location>
</feature>
<evidence type="ECO:0000256" key="5">
    <source>
        <dbReference type="ARBA" id="ARBA00022691"/>
    </source>
</evidence>
<keyword evidence="3" id="KW-0489">Methyltransferase</keyword>
<evidence type="ECO:0000256" key="8">
    <source>
        <dbReference type="SAM" id="MobiDB-lite"/>
    </source>
</evidence>
<keyword evidence="5" id="KW-0949">S-adenosyl-L-methionine</keyword>
<feature type="compositionally biased region" description="Basic residues" evidence="8">
    <location>
        <begin position="1"/>
        <end position="10"/>
    </location>
</feature>
<evidence type="ECO:0000256" key="4">
    <source>
        <dbReference type="ARBA" id="ARBA00022679"/>
    </source>
</evidence>
<sequence>MPSKSKKSKTKDRSSKSKVDTTYEDDDWSAETIPAGCRRSESPFESFDDAEGADEYGHWQLDIVGEEIDYYNRIWYEVEWGTWKRKDGTNGTWKNEYIGSRPDIFNSWKRQQATQRRREMKEGLSYEFSTSLDIHNNDTRLRAQAFEEKLEERKKNPLNWEEARLKQLAEEEERGLEDGDDEELVSGVPRKLRALKSRSQPRSSSAWPSQPTPTHRFVSDKVASSSSVARTPASSLTPLPSAGSCPTPLFSSQEPTSSTSRMTLTPESSQASLHSMPLDGTQEIPVFDNLHPRQPPMSEKARGKRPARGVVSTPSSSGSHKRRRLVLSPREVLSDEWSRFGAPITFRNDVDDEEIPPLGPNFRYIERGYVYDDGIPGVDECRDFLLSCSGHDVCGPSRIGNCDCQGESHLDDKTGRVLCAYNKKGLFRFNVLRGVEVKECTPLCKCSPDCPNRVLQRDRDIPLEIFKTLDRGWGVRTKEKLPRGKVLGMYTGLLLRRAKALKVHSAYCFDLDGQESLSDSEDEPLTEDSYSVDSQDIGNWSRFMNHSCDPNTLVYEVVYDQMPSTGMPYLAFAAVRDIPAGEELTFNYKGVNAELEANTPISPKKKKSGGRKVVSSDDEGSFSRECRCGAAKCRGYYV</sequence>
<proteinExistence type="predicted"/>
<feature type="region of interest" description="Disordered" evidence="8">
    <location>
        <begin position="171"/>
        <end position="275"/>
    </location>
</feature>
<dbReference type="GO" id="GO:0005634">
    <property type="term" value="C:nucleus"/>
    <property type="evidence" value="ECO:0007669"/>
    <property type="project" value="InterPro"/>
</dbReference>
<feature type="compositionally biased region" description="Acidic residues" evidence="8">
    <location>
        <begin position="171"/>
        <end position="184"/>
    </location>
</feature>
<evidence type="ECO:0000313" key="12">
    <source>
        <dbReference type="Proteomes" id="UP000521943"/>
    </source>
</evidence>
<dbReference type="Proteomes" id="UP000521943">
    <property type="component" value="Unassembled WGS sequence"/>
</dbReference>
<evidence type="ECO:0000256" key="1">
    <source>
        <dbReference type="ARBA" id="ARBA00004286"/>
    </source>
</evidence>
<dbReference type="EMBL" id="JACGCI010000006">
    <property type="protein sequence ID" value="KAF6763115.1"/>
    <property type="molecule type" value="Genomic_DNA"/>
</dbReference>
<feature type="compositionally biased region" description="Low complexity" evidence="8">
    <location>
        <begin position="222"/>
        <end position="235"/>
    </location>
</feature>
<dbReference type="PROSITE" id="PS50280">
    <property type="entry name" value="SET"/>
    <property type="match status" value="1"/>
</dbReference>
<dbReference type="InterPro" id="IPR050973">
    <property type="entry name" value="H3K9_Histone-Lys_N-MTase"/>
</dbReference>
<feature type="region of interest" description="Disordered" evidence="8">
    <location>
        <begin position="600"/>
        <end position="622"/>
    </location>
</feature>
<dbReference type="Pfam" id="PF05033">
    <property type="entry name" value="Pre-SET"/>
    <property type="match status" value="1"/>
</dbReference>
<protein>
    <recommendedName>
        <fullName evidence="13">SET domain-containing protein</fullName>
    </recommendedName>
</protein>
<dbReference type="Gene3D" id="2.170.270.10">
    <property type="entry name" value="SET domain"/>
    <property type="match status" value="1"/>
</dbReference>
<keyword evidence="7" id="KW-0862">Zinc</keyword>
<dbReference type="GO" id="GO:0032259">
    <property type="term" value="P:methylation"/>
    <property type="evidence" value="ECO:0007669"/>
    <property type="project" value="UniProtKB-KW"/>
</dbReference>
<evidence type="ECO:0000313" key="11">
    <source>
        <dbReference type="EMBL" id="KAF6763115.1"/>
    </source>
</evidence>
<dbReference type="InterPro" id="IPR001214">
    <property type="entry name" value="SET_dom"/>
</dbReference>
<feature type="region of interest" description="Disordered" evidence="8">
    <location>
        <begin position="291"/>
        <end position="325"/>
    </location>
</feature>